<dbReference type="EMBL" id="MU853420">
    <property type="protein sequence ID" value="KAK4132037.1"/>
    <property type="molecule type" value="Genomic_DNA"/>
</dbReference>
<evidence type="ECO:0000256" key="8">
    <source>
        <dbReference type="PIRSR" id="PIRSR602401-1"/>
    </source>
</evidence>
<dbReference type="GO" id="GO:0005506">
    <property type="term" value="F:iron ion binding"/>
    <property type="evidence" value="ECO:0007669"/>
    <property type="project" value="InterPro"/>
</dbReference>
<dbReference type="GO" id="GO:0016705">
    <property type="term" value="F:oxidoreductase activity, acting on paired donors, with incorporation or reduction of molecular oxygen"/>
    <property type="evidence" value="ECO:0007669"/>
    <property type="project" value="InterPro"/>
</dbReference>
<dbReference type="InterPro" id="IPR050121">
    <property type="entry name" value="Cytochrome_P450_monoxygenase"/>
</dbReference>
<comment type="similarity">
    <text evidence="2 9">Belongs to the cytochrome P450 family.</text>
</comment>
<keyword evidence="10" id="KW-0472">Membrane</keyword>
<comment type="cofactor">
    <cofactor evidence="1 8">
        <name>heme</name>
        <dbReference type="ChEBI" id="CHEBI:30413"/>
    </cofactor>
</comment>
<keyword evidence="10" id="KW-1133">Transmembrane helix</keyword>
<dbReference type="GO" id="GO:0004497">
    <property type="term" value="F:monooxygenase activity"/>
    <property type="evidence" value="ECO:0007669"/>
    <property type="project" value="UniProtKB-KW"/>
</dbReference>
<dbReference type="AlphaFoldDB" id="A0AAN6ZBE2"/>
<reference evidence="11" key="2">
    <citation type="submission" date="2023-05" db="EMBL/GenBank/DDBJ databases">
        <authorList>
            <consortium name="Lawrence Berkeley National Laboratory"/>
            <person name="Steindorff A."/>
            <person name="Hensen N."/>
            <person name="Bonometti L."/>
            <person name="Westerberg I."/>
            <person name="Brannstrom I.O."/>
            <person name="Guillou S."/>
            <person name="Cros-Aarteil S."/>
            <person name="Calhoun S."/>
            <person name="Haridas S."/>
            <person name="Kuo A."/>
            <person name="Mondo S."/>
            <person name="Pangilinan J."/>
            <person name="Riley R."/>
            <person name="Labutti K."/>
            <person name="Andreopoulos B."/>
            <person name="Lipzen A."/>
            <person name="Chen C."/>
            <person name="Yanf M."/>
            <person name="Daum C."/>
            <person name="Ng V."/>
            <person name="Clum A."/>
            <person name="Ohm R."/>
            <person name="Martin F."/>
            <person name="Silar P."/>
            <person name="Natvig D."/>
            <person name="Lalanne C."/>
            <person name="Gautier V."/>
            <person name="Ament-Velasquez S.L."/>
            <person name="Kruys A."/>
            <person name="Hutchinson M.I."/>
            <person name="Powell A.J."/>
            <person name="Barry K."/>
            <person name="Miller A.N."/>
            <person name="Grigoriev I.V."/>
            <person name="Debuchy R."/>
            <person name="Gladieux P."/>
            <person name="Thoren M.H."/>
            <person name="Johannesson H."/>
        </authorList>
    </citation>
    <scope>NUCLEOTIDE SEQUENCE</scope>
    <source>
        <strain evidence="11">CBS 123565</strain>
    </source>
</reference>
<accession>A0AAN6ZBE2</accession>
<dbReference type="Gene3D" id="1.10.630.10">
    <property type="entry name" value="Cytochrome P450"/>
    <property type="match status" value="1"/>
</dbReference>
<evidence type="ECO:0000256" key="6">
    <source>
        <dbReference type="ARBA" id="ARBA00023004"/>
    </source>
</evidence>
<keyword evidence="10" id="KW-0812">Transmembrane</keyword>
<feature type="binding site" description="axial binding residue" evidence="8">
    <location>
        <position position="435"/>
    </location>
    <ligand>
        <name>heme</name>
        <dbReference type="ChEBI" id="CHEBI:30413"/>
    </ligand>
    <ligandPart>
        <name>Fe</name>
        <dbReference type="ChEBI" id="CHEBI:18248"/>
    </ligandPart>
</feature>
<dbReference type="CDD" id="cd11058">
    <property type="entry name" value="CYP60B-like"/>
    <property type="match status" value="1"/>
</dbReference>
<keyword evidence="12" id="KW-1185">Reference proteome</keyword>
<keyword evidence="3 8" id="KW-0349">Heme</keyword>
<name>A0AAN6ZBE2_9PEZI</name>
<evidence type="ECO:0000256" key="4">
    <source>
        <dbReference type="ARBA" id="ARBA00022723"/>
    </source>
</evidence>
<dbReference type="GO" id="GO:0020037">
    <property type="term" value="F:heme binding"/>
    <property type="evidence" value="ECO:0007669"/>
    <property type="project" value="InterPro"/>
</dbReference>
<organism evidence="11 12">
    <name type="scientific">Trichocladium antarcticum</name>
    <dbReference type="NCBI Taxonomy" id="1450529"/>
    <lineage>
        <taxon>Eukaryota</taxon>
        <taxon>Fungi</taxon>
        <taxon>Dikarya</taxon>
        <taxon>Ascomycota</taxon>
        <taxon>Pezizomycotina</taxon>
        <taxon>Sordariomycetes</taxon>
        <taxon>Sordariomycetidae</taxon>
        <taxon>Sordariales</taxon>
        <taxon>Chaetomiaceae</taxon>
        <taxon>Trichocladium</taxon>
    </lineage>
</organism>
<dbReference type="InterPro" id="IPR017972">
    <property type="entry name" value="Cyt_P450_CS"/>
</dbReference>
<dbReference type="PRINTS" id="PR00385">
    <property type="entry name" value="P450"/>
</dbReference>
<dbReference type="PANTHER" id="PTHR24305">
    <property type="entry name" value="CYTOCHROME P450"/>
    <property type="match status" value="1"/>
</dbReference>
<dbReference type="InterPro" id="IPR002401">
    <property type="entry name" value="Cyt_P450_E_grp-I"/>
</dbReference>
<protein>
    <submittedName>
        <fullName evidence="11">Isotrichodermin C-15 hydroxylase</fullName>
    </submittedName>
</protein>
<feature type="transmembrane region" description="Helical" evidence="10">
    <location>
        <begin position="202"/>
        <end position="223"/>
    </location>
</feature>
<evidence type="ECO:0000256" key="10">
    <source>
        <dbReference type="SAM" id="Phobius"/>
    </source>
</evidence>
<keyword evidence="6 8" id="KW-0408">Iron</keyword>
<dbReference type="PRINTS" id="PR00463">
    <property type="entry name" value="EP450I"/>
</dbReference>
<gene>
    <name evidence="11" type="ORF">BT67DRAFT_133513</name>
</gene>
<proteinExistence type="inferred from homology"/>
<evidence type="ECO:0000313" key="12">
    <source>
        <dbReference type="Proteomes" id="UP001304895"/>
    </source>
</evidence>
<evidence type="ECO:0000256" key="9">
    <source>
        <dbReference type="RuleBase" id="RU000461"/>
    </source>
</evidence>
<evidence type="ECO:0000256" key="3">
    <source>
        <dbReference type="ARBA" id="ARBA00022617"/>
    </source>
</evidence>
<reference evidence="11" key="1">
    <citation type="journal article" date="2023" name="Mol. Phylogenet. Evol.">
        <title>Genome-scale phylogeny and comparative genomics of the fungal order Sordariales.</title>
        <authorList>
            <person name="Hensen N."/>
            <person name="Bonometti L."/>
            <person name="Westerberg I."/>
            <person name="Brannstrom I.O."/>
            <person name="Guillou S."/>
            <person name="Cros-Aarteil S."/>
            <person name="Calhoun S."/>
            <person name="Haridas S."/>
            <person name="Kuo A."/>
            <person name="Mondo S."/>
            <person name="Pangilinan J."/>
            <person name="Riley R."/>
            <person name="LaButti K."/>
            <person name="Andreopoulos B."/>
            <person name="Lipzen A."/>
            <person name="Chen C."/>
            <person name="Yan M."/>
            <person name="Daum C."/>
            <person name="Ng V."/>
            <person name="Clum A."/>
            <person name="Steindorff A."/>
            <person name="Ohm R.A."/>
            <person name="Martin F."/>
            <person name="Silar P."/>
            <person name="Natvig D.O."/>
            <person name="Lalanne C."/>
            <person name="Gautier V."/>
            <person name="Ament-Velasquez S.L."/>
            <person name="Kruys A."/>
            <person name="Hutchinson M.I."/>
            <person name="Powell A.J."/>
            <person name="Barry K."/>
            <person name="Miller A.N."/>
            <person name="Grigoriev I.V."/>
            <person name="Debuchy R."/>
            <person name="Gladieux P."/>
            <person name="Hiltunen Thoren M."/>
            <person name="Johannesson H."/>
        </authorList>
    </citation>
    <scope>NUCLEOTIDE SEQUENCE</scope>
    <source>
        <strain evidence="11">CBS 123565</strain>
    </source>
</reference>
<evidence type="ECO:0000256" key="5">
    <source>
        <dbReference type="ARBA" id="ARBA00023002"/>
    </source>
</evidence>
<dbReference type="SUPFAM" id="SSF48264">
    <property type="entry name" value="Cytochrome P450"/>
    <property type="match status" value="1"/>
</dbReference>
<keyword evidence="5 9" id="KW-0560">Oxidoreductase</keyword>
<keyword evidence="4 8" id="KW-0479">Metal-binding</keyword>
<dbReference type="Pfam" id="PF00067">
    <property type="entry name" value="p450"/>
    <property type="match status" value="1"/>
</dbReference>
<dbReference type="InterPro" id="IPR001128">
    <property type="entry name" value="Cyt_P450"/>
</dbReference>
<evidence type="ECO:0000256" key="2">
    <source>
        <dbReference type="ARBA" id="ARBA00010617"/>
    </source>
</evidence>
<dbReference type="Proteomes" id="UP001304895">
    <property type="component" value="Unassembled WGS sequence"/>
</dbReference>
<evidence type="ECO:0000256" key="1">
    <source>
        <dbReference type="ARBA" id="ARBA00001971"/>
    </source>
</evidence>
<dbReference type="PROSITE" id="PS00086">
    <property type="entry name" value="CYTOCHROME_P450"/>
    <property type="match status" value="1"/>
</dbReference>
<keyword evidence="7 9" id="KW-0503">Monooxygenase</keyword>
<dbReference type="PANTHER" id="PTHR24305:SF230">
    <property type="entry name" value="P450, PUTATIVE (EUROFUNG)-RELATED"/>
    <property type="match status" value="1"/>
</dbReference>
<evidence type="ECO:0000313" key="11">
    <source>
        <dbReference type="EMBL" id="KAK4132037.1"/>
    </source>
</evidence>
<comment type="caution">
    <text evidence="11">The sequence shown here is derived from an EMBL/GenBank/DDBJ whole genome shotgun (WGS) entry which is preliminary data.</text>
</comment>
<evidence type="ECO:0000256" key="7">
    <source>
        <dbReference type="ARBA" id="ARBA00023033"/>
    </source>
</evidence>
<sequence length="492" mass="54533">MTKTHGQLVTWQAATVIYNLFFHPLRHIPGPLLQRASALPWAFQLTRGDMAFTTQKLHDRYGPVVRIAPAHLSFTAARAWRDIYSPLAPASSGSGWPELPKSRAFSAPLDPADHIANAEYQDHARLRRALGPGFSDAALRRQEPTVTKYVDQLLGHLHARSEDGKAALDMAKWYNWTTFDIIGDLVFGQSFGCLDKCEYHPWISFILGFLGELAASTAIVYLGGRWLLRLVFRVAGANAFAQMQAVADGFVERRLAMDKGRDDLFEGLLKHQDELNLSFAKVASNGLLLGLAGSETSATALCGATYLLLSNPETMQKLNHEIRSAFSSADKITFTAVAQLPYLNAVLNESLRAYPPLASNLVRIVPPEGKDIGGHYVAGGTLVEVQPWSINHSAENWVDPWTFNPDRFLHGTKDAKATGNILEASQPFSWGHRNCIGRSLAFAEMRVILARIVFDFDMKLGSDSSNWMGAQKTYLLWARVPLNVYLTPVRKD</sequence>
<dbReference type="InterPro" id="IPR036396">
    <property type="entry name" value="Cyt_P450_sf"/>
</dbReference>